<gene>
    <name evidence="9" type="ORF">UFOPK3376_01862</name>
</gene>
<comment type="subcellular location">
    <subcellularLocation>
        <location evidence="1">Cell membrane</location>
        <topology evidence="1">Multi-pass membrane protein</topology>
    </subcellularLocation>
</comment>
<evidence type="ECO:0000256" key="1">
    <source>
        <dbReference type="ARBA" id="ARBA00004651"/>
    </source>
</evidence>
<dbReference type="EMBL" id="CAFBLP010000047">
    <property type="protein sequence ID" value="CAB4883894.1"/>
    <property type="molecule type" value="Genomic_DNA"/>
</dbReference>
<dbReference type="Pfam" id="PF00027">
    <property type="entry name" value="cNMP_binding"/>
    <property type="match status" value="1"/>
</dbReference>
<dbReference type="GO" id="GO:0008381">
    <property type="term" value="F:mechanosensitive monoatomic ion channel activity"/>
    <property type="evidence" value="ECO:0007669"/>
    <property type="project" value="InterPro"/>
</dbReference>
<keyword evidence="4 7" id="KW-0812">Transmembrane</keyword>
<feature type="domain" description="Cyclic nucleotide-binding" evidence="8">
    <location>
        <begin position="354"/>
        <end position="436"/>
    </location>
</feature>
<evidence type="ECO:0000313" key="9">
    <source>
        <dbReference type="EMBL" id="CAB4883894.1"/>
    </source>
</evidence>
<comment type="similarity">
    <text evidence="2">Belongs to the MscS (TC 1.A.23) family.</text>
</comment>
<evidence type="ECO:0000256" key="3">
    <source>
        <dbReference type="ARBA" id="ARBA00022475"/>
    </source>
</evidence>
<dbReference type="InterPro" id="IPR000595">
    <property type="entry name" value="cNMP-bd_dom"/>
</dbReference>
<dbReference type="InterPro" id="IPR010920">
    <property type="entry name" value="LSM_dom_sf"/>
</dbReference>
<evidence type="ECO:0000256" key="6">
    <source>
        <dbReference type="ARBA" id="ARBA00023136"/>
    </source>
</evidence>
<evidence type="ECO:0000256" key="4">
    <source>
        <dbReference type="ARBA" id="ARBA00022692"/>
    </source>
</evidence>
<dbReference type="InterPro" id="IPR023408">
    <property type="entry name" value="MscS_beta-dom_sf"/>
</dbReference>
<keyword evidence="5 7" id="KW-1133">Transmembrane helix</keyword>
<dbReference type="PANTHER" id="PTHR30221:SF1">
    <property type="entry name" value="SMALL-CONDUCTANCE MECHANOSENSITIVE CHANNEL"/>
    <property type="match status" value="1"/>
</dbReference>
<name>A0A6J7ERJ8_9ZZZZ</name>
<proteinExistence type="inferred from homology"/>
<evidence type="ECO:0000256" key="5">
    <source>
        <dbReference type="ARBA" id="ARBA00022989"/>
    </source>
</evidence>
<dbReference type="InterPro" id="IPR014710">
    <property type="entry name" value="RmlC-like_jellyroll"/>
</dbReference>
<dbReference type="SMART" id="SM00100">
    <property type="entry name" value="cNMP"/>
    <property type="match status" value="1"/>
</dbReference>
<keyword evidence="6 7" id="KW-0472">Membrane</keyword>
<dbReference type="InterPro" id="IPR018490">
    <property type="entry name" value="cNMP-bd_dom_sf"/>
</dbReference>
<evidence type="ECO:0000259" key="8">
    <source>
        <dbReference type="PROSITE" id="PS50042"/>
    </source>
</evidence>
<evidence type="ECO:0000256" key="7">
    <source>
        <dbReference type="SAM" id="Phobius"/>
    </source>
</evidence>
<evidence type="ECO:0000256" key="2">
    <source>
        <dbReference type="ARBA" id="ARBA00008017"/>
    </source>
</evidence>
<reference evidence="9" key="1">
    <citation type="submission" date="2020-05" db="EMBL/GenBank/DDBJ databases">
        <authorList>
            <person name="Chiriac C."/>
            <person name="Salcher M."/>
            <person name="Ghai R."/>
            <person name="Kavagutti S V."/>
        </authorList>
    </citation>
    <scope>NUCLEOTIDE SEQUENCE</scope>
</reference>
<dbReference type="InterPro" id="IPR006685">
    <property type="entry name" value="MscS_channel_2nd"/>
</dbReference>
<dbReference type="GO" id="GO:0005886">
    <property type="term" value="C:plasma membrane"/>
    <property type="evidence" value="ECO:0007669"/>
    <property type="project" value="UniProtKB-SubCell"/>
</dbReference>
<dbReference type="SUPFAM" id="SSF82689">
    <property type="entry name" value="Mechanosensitive channel protein MscS (YggB), C-terminal domain"/>
    <property type="match status" value="1"/>
</dbReference>
<dbReference type="Pfam" id="PF00924">
    <property type="entry name" value="MS_channel_2nd"/>
    <property type="match status" value="1"/>
</dbReference>
<dbReference type="SUPFAM" id="SSF82861">
    <property type="entry name" value="Mechanosensitive channel protein MscS (YggB), transmembrane region"/>
    <property type="match status" value="1"/>
</dbReference>
<dbReference type="Gene3D" id="1.10.287.1260">
    <property type="match status" value="1"/>
</dbReference>
<sequence>MGLFSDPAVGWTLGLALGFPVASVALVELERVLGDKSPDASKVCRLVQRTVLPPLGAFLLLDRVGRQSSDGAPMKVVLSVLSITAINAVLVAVNAAMRAPRDGERRGTGILLDLARLLVVLVASAVVASSIWGVDLGGLLTALGVGSVVLGLAMQDTVSGLFAGMSLLSGRHFKEGDWIESGGLEGRIVHMNWRTVTIETLDDEKLVVIPNSTLATEPFTVLTTNTRSFGSNLQIRFAYGTPPARAMSALERAIESVDIVMADPPYDIDIVAADEQGILFDICVHAPSRSDGEEAVTEVIRKLWYVCQREGLVMAGAANRLSTFNQPLRPIADELAQHLGGTDLFPGTAPGFDRLFAAARYEVYDDGEVLLLAGDPFDRLFLVTEGSLGVTMGSGNDLPPVQEVEMGGAFVARALLSGGPSPVSLVADGETSVIRLGAAAVLAFLNQNPGLARQLEQAIDLTELGLRSANRSLSF</sequence>
<feature type="transmembrane region" description="Helical" evidence="7">
    <location>
        <begin position="109"/>
        <end position="132"/>
    </location>
</feature>
<dbReference type="InterPro" id="IPR011066">
    <property type="entry name" value="MscS_channel_C_sf"/>
</dbReference>
<dbReference type="Gene3D" id="2.60.120.10">
    <property type="entry name" value="Jelly Rolls"/>
    <property type="match status" value="1"/>
</dbReference>
<dbReference type="Gene3D" id="2.30.30.60">
    <property type="match status" value="1"/>
</dbReference>
<dbReference type="AlphaFoldDB" id="A0A6J7ERJ8"/>
<feature type="transmembrane region" description="Helical" evidence="7">
    <location>
        <begin position="76"/>
        <end position="97"/>
    </location>
</feature>
<dbReference type="InterPro" id="IPR045275">
    <property type="entry name" value="MscS_archaea/bacteria_type"/>
</dbReference>
<protein>
    <submittedName>
        <fullName evidence="9">Unannotated protein</fullName>
    </submittedName>
</protein>
<dbReference type="PANTHER" id="PTHR30221">
    <property type="entry name" value="SMALL-CONDUCTANCE MECHANOSENSITIVE CHANNEL"/>
    <property type="match status" value="1"/>
</dbReference>
<dbReference type="InterPro" id="IPR011014">
    <property type="entry name" value="MscS_channel_TM-2"/>
</dbReference>
<keyword evidence="3" id="KW-1003">Cell membrane</keyword>
<organism evidence="9">
    <name type="scientific">freshwater metagenome</name>
    <dbReference type="NCBI Taxonomy" id="449393"/>
    <lineage>
        <taxon>unclassified sequences</taxon>
        <taxon>metagenomes</taxon>
        <taxon>ecological metagenomes</taxon>
    </lineage>
</organism>
<dbReference type="PROSITE" id="PS50042">
    <property type="entry name" value="CNMP_BINDING_3"/>
    <property type="match status" value="1"/>
</dbReference>
<dbReference type="SUPFAM" id="SSF51206">
    <property type="entry name" value="cAMP-binding domain-like"/>
    <property type="match status" value="1"/>
</dbReference>
<dbReference type="SUPFAM" id="SSF50182">
    <property type="entry name" value="Sm-like ribonucleoproteins"/>
    <property type="match status" value="1"/>
</dbReference>
<dbReference type="CDD" id="cd00038">
    <property type="entry name" value="CAP_ED"/>
    <property type="match status" value="1"/>
</dbReference>
<accession>A0A6J7ERJ8</accession>